<reference evidence="2" key="2">
    <citation type="submission" date="2022-01" db="EMBL/GenBank/DDBJ databases">
        <authorList>
            <person name="Yamashiro T."/>
            <person name="Shiraishi A."/>
            <person name="Satake H."/>
            <person name="Nakayama K."/>
        </authorList>
    </citation>
    <scope>NUCLEOTIDE SEQUENCE</scope>
</reference>
<gene>
    <name evidence="2" type="ORF">Tco_0628947</name>
</gene>
<reference evidence="2" key="1">
    <citation type="journal article" date="2022" name="Int. J. Mol. Sci.">
        <title>Draft Genome of Tanacetum Coccineum: Genomic Comparison of Closely Related Tanacetum-Family Plants.</title>
        <authorList>
            <person name="Yamashiro T."/>
            <person name="Shiraishi A."/>
            <person name="Nakayama K."/>
            <person name="Satake H."/>
        </authorList>
    </citation>
    <scope>NUCLEOTIDE SEQUENCE</scope>
</reference>
<keyword evidence="3" id="KW-1185">Reference proteome</keyword>
<dbReference type="InterPro" id="IPR013103">
    <property type="entry name" value="RVT_2"/>
</dbReference>
<feature type="domain" description="Reverse transcriptase Ty1/copia-type" evidence="1">
    <location>
        <begin position="4"/>
        <end position="58"/>
    </location>
</feature>
<dbReference type="CDD" id="cd09272">
    <property type="entry name" value="RNase_HI_RT_Ty1"/>
    <property type="match status" value="1"/>
</dbReference>
<evidence type="ECO:0000313" key="2">
    <source>
        <dbReference type="EMBL" id="GJS55585.1"/>
    </source>
</evidence>
<name>A0ABQ4WRR3_9ASTR</name>
<dbReference type="EMBL" id="BQNB010008878">
    <property type="protein sequence ID" value="GJS55585.1"/>
    <property type="molecule type" value="Genomic_DNA"/>
</dbReference>
<dbReference type="Proteomes" id="UP001151760">
    <property type="component" value="Unassembled WGS sequence"/>
</dbReference>
<proteinExistence type="predicted"/>
<evidence type="ECO:0000259" key="1">
    <source>
        <dbReference type="Pfam" id="PF07727"/>
    </source>
</evidence>
<comment type="caution">
    <text evidence="2">The sequence shown here is derived from an EMBL/GenBank/DDBJ whole genome shotgun (WGS) entry which is preliminary data.</text>
</comment>
<organism evidence="2 3">
    <name type="scientific">Tanacetum coccineum</name>
    <dbReference type="NCBI Taxonomy" id="301880"/>
    <lineage>
        <taxon>Eukaryota</taxon>
        <taxon>Viridiplantae</taxon>
        <taxon>Streptophyta</taxon>
        <taxon>Embryophyta</taxon>
        <taxon>Tracheophyta</taxon>
        <taxon>Spermatophyta</taxon>
        <taxon>Magnoliopsida</taxon>
        <taxon>eudicotyledons</taxon>
        <taxon>Gunneridae</taxon>
        <taxon>Pentapetalae</taxon>
        <taxon>asterids</taxon>
        <taxon>campanulids</taxon>
        <taxon>Asterales</taxon>
        <taxon>Asteraceae</taxon>
        <taxon>Asteroideae</taxon>
        <taxon>Anthemideae</taxon>
        <taxon>Anthemidinae</taxon>
        <taxon>Tanacetum</taxon>
    </lineage>
</organism>
<protein>
    <submittedName>
        <fullName evidence="2">Ribonuclease H-like domain-containing protein</fullName>
    </submittedName>
</protein>
<sequence length="214" mass="24872">MSIEFEKLMHDKFQMSSMGELSFFLGLQVKQKSDGIFISQDKYIAEILKKFDFASVKIASTLMETNKPLIKDEEAENVDVPSYSKYFTPLCLIMLELVLTGNPQQEVVNFLARDWCHGNVLWIQNQMLDHGYNFMNTKIYIDNESTICIVKNLVFHSKTKHIEIRHHFIRDSYKKKLIQVIKIHTDQNVADLLTKAFDVSRFNFLIASIGLLNL</sequence>
<dbReference type="Pfam" id="PF07727">
    <property type="entry name" value="RVT_2"/>
    <property type="match status" value="1"/>
</dbReference>
<evidence type="ECO:0000313" key="3">
    <source>
        <dbReference type="Proteomes" id="UP001151760"/>
    </source>
</evidence>
<accession>A0ABQ4WRR3</accession>